<dbReference type="InterPro" id="IPR014729">
    <property type="entry name" value="Rossmann-like_a/b/a_fold"/>
</dbReference>
<keyword evidence="5" id="KW-0067">ATP-binding</keyword>
<dbReference type="GO" id="GO:0004832">
    <property type="term" value="F:valine-tRNA ligase activity"/>
    <property type="evidence" value="ECO:0007669"/>
    <property type="project" value="UniProtKB-EC"/>
</dbReference>
<dbReference type="EMBL" id="KQ459781">
    <property type="protein sequence ID" value="KPJ19994.1"/>
    <property type="molecule type" value="Genomic_DNA"/>
</dbReference>
<sequence>MSPPNVTGYLAIGHSLMIVIQDCLTRYKRMKGFEVLYFPGTEHAGIATQLTKEGNEVDREGLLQALGIGKINLVGGSLNNL</sequence>
<dbReference type="GO" id="GO:0005524">
    <property type="term" value="F:ATP binding"/>
    <property type="evidence" value="ECO:0007669"/>
    <property type="project" value="UniProtKB-KW"/>
</dbReference>
<dbReference type="InterPro" id="IPR002303">
    <property type="entry name" value="Valyl-tRNA_ligase"/>
</dbReference>
<evidence type="ECO:0000256" key="5">
    <source>
        <dbReference type="ARBA" id="ARBA00022840"/>
    </source>
</evidence>
<reference evidence="10 11" key="1">
    <citation type="journal article" date="2015" name="Nat. Commun.">
        <title>Outbred genome sequencing and CRISPR/Cas9 gene editing in butterflies.</title>
        <authorList>
            <person name="Li X."/>
            <person name="Fan D."/>
            <person name="Zhang W."/>
            <person name="Liu G."/>
            <person name="Zhang L."/>
            <person name="Zhao L."/>
            <person name="Fang X."/>
            <person name="Chen L."/>
            <person name="Dong Y."/>
            <person name="Chen Y."/>
            <person name="Ding Y."/>
            <person name="Zhao R."/>
            <person name="Feng M."/>
            <person name="Zhu Y."/>
            <person name="Feng Y."/>
            <person name="Jiang X."/>
            <person name="Zhu D."/>
            <person name="Xiang H."/>
            <person name="Feng X."/>
            <person name="Li S."/>
            <person name="Wang J."/>
            <person name="Zhang G."/>
            <person name="Kronforst M.R."/>
            <person name="Wang W."/>
        </authorList>
    </citation>
    <scope>NUCLEOTIDE SEQUENCE [LARGE SCALE GENOMIC DNA]</scope>
    <source>
        <strain evidence="10">Ya'a_city_454_Pm</strain>
        <tissue evidence="10">Whole body</tissue>
    </source>
</reference>
<keyword evidence="11" id="KW-1185">Reference proteome</keyword>
<evidence type="ECO:0000256" key="6">
    <source>
        <dbReference type="ARBA" id="ARBA00022917"/>
    </source>
</evidence>
<evidence type="ECO:0000313" key="11">
    <source>
        <dbReference type="Proteomes" id="UP000053240"/>
    </source>
</evidence>
<keyword evidence="6" id="KW-0648">Protein biosynthesis</keyword>
<dbReference type="SUPFAM" id="SSF52374">
    <property type="entry name" value="Nucleotidylyl transferase"/>
    <property type="match status" value="1"/>
</dbReference>
<dbReference type="GO" id="GO:0006438">
    <property type="term" value="P:valyl-tRNA aminoacylation"/>
    <property type="evidence" value="ECO:0007669"/>
    <property type="project" value="InterPro"/>
</dbReference>
<evidence type="ECO:0000256" key="4">
    <source>
        <dbReference type="ARBA" id="ARBA00022741"/>
    </source>
</evidence>
<dbReference type="InParanoid" id="A0A0N0PEI1"/>
<dbReference type="Gene3D" id="3.40.50.620">
    <property type="entry name" value="HUPs"/>
    <property type="match status" value="1"/>
</dbReference>
<dbReference type="Proteomes" id="UP000053240">
    <property type="component" value="Unassembled WGS sequence"/>
</dbReference>
<evidence type="ECO:0000313" key="10">
    <source>
        <dbReference type="EMBL" id="KPJ19994.1"/>
    </source>
</evidence>
<organism evidence="10 11">
    <name type="scientific">Papilio machaon</name>
    <name type="common">Old World swallowtail butterfly</name>
    <dbReference type="NCBI Taxonomy" id="76193"/>
    <lineage>
        <taxon>Eukaryota</taxon>
        <taxon>Metazoa</taxon>
        <taxon>Ecdysozoa</taxon>
        <taxon>Arthropoda</taxon>
        <taxon>Hexapoda</taxon>
        <taxon>Insecta</taxon>
        <taxon>Pterygota</taxon>
        <taxon>Neoptera</taxon>
        <taxon>Endopterygota</taxon>
        <taxon>Lepidoptera</taxon>
        <taxon>Glossata</taxon>
        <taxon>Ditrysia</taxon>
        <taxon>Papilionoidea</taxon>
        <taxon>Papilionidae</taxon>
        <taxon>Papilioninae</taxon>
        <taxon>Papilio</taxon>
    </lineage>
</organism>
<evidence type="ECO:0000256" key="8">
    <source>
        <dbReference type="ARBA" id="ARBA00029936"/>
    </source>
</evidence>
<dbReference type="STRING" id="76193.A0A0N0PEI1"/>
<evidence type="ECO:0000256" key="2">
    <source>
        <dbReference type="ARBA" id="ARBA00013169"/>
    </source>
</evidence>
<protein>
    <recommendedName>
        <fullName evidence="2">valine--tRNA ligase</fullName>
        <ecNumber evidence="2">6.1.1.9</ecNumber>
    </recommendedName>
    <alternativeName>
        <fullName evidence="8">Valyl-tRNA synthetase</fullName>
    </alternativeName>
</protein>
<feature type="domain" description="Aminoacyl-tRNA synthetase class Ia" evidence="9">
    <location>
        <begin position="2"/>
        <end position="53"/>
    </location>
</feature>
<dbReference type="EC" id="6.1.1.9" evidence="2"/>
<evidence type="ECO:0000259" key="9">
    <source>
        <dbReference type="Pfam" id="PF00133"/>
    </source>
</evidence>
<proteinExistence type="inferred from homology"/>
<evidence type="ECO:0000256" key="3">
    <source>
        <dbReference type="ARBA" id="ARBA00022598"/>
    </source>
</evidence>
<dbReference type="PANTHER" id="PTHR11946:SF109">
    <property type="entry name" value="VALINE--TRNA LIGASE"/>
    <property type="match status" value="1"/>
</dbReference>
<evidence type="ECO:0000256" key="1">
    <source>
        <dbReference type="ARBA" id="ARBA00005594"/>
    </source>
</evidence>
<keyword evidence="7 10" id="KW-0030">Aminoacyl-tRNA synthetase</keyword>
<dbReference type="Pfam" id="PF00133">
    <property type="entry name" value="tRNA-synt_1"/>
    <property type="match status" value="1"/>
</dbReference>
<dbReference type="PANTHER" id="PTHR11946">
    <property type="entry name" value="VALYL-TRNA SYNTHETASES"/>
    <property type="match status" value="1"/>
</dbReference>
<gene>
    <name evidence="10" type="ORF">RR48_02553</name>
</gene>
<dbReference type="InterPro" id="IPR002300">
    <property type="entry name" value="aa-tRNA-synth_Ia"/>
</dbReference>
<dbReference type="GO" id="GO:0005829">
    <property type="term" value="C:cytosol"/>
    <property type="evidence" value="ECO:0007669"/>
    <property type="project" value="TreeGrafter"/>
</dbReference>
<keyword evidence="4" id="KW-0547">Nucleotide-binding</keyword>
<evidence type="ECO:0000256" key="7">
    <source>
        <dbReference type="ARBA" id="ARBA00023146"/>
    </source>
</evidence>
<dbReference type="AlphaFoldDB" id="A0A0N0PEI1"/>
<comment type="similarity">
    <text evidence="1">Belongs to the class-I aminoacyl-tRNA synthetase family.</text>
</comment>
<accession>A0A0N0PEI1</accession>
<name>A0A0N0PEI1_PAPMA</name>
<keyword evidence="3" id="KW-0436">Ligase</keyword>